<dbReference type="KEGG" id="mets:DK389_21630"/>
<name>A0A2U8WB11_9HYPH</name>
<feature type="region of interest" description="Disordered" evidence="1">
    <location>
        <begin position="24"/>
        <end position="85"/>
    </location>
</feature>
<reference evidence="4" key="1">
    <citation type="submission" date="2018-05" db="EMBL/GenBank/DDBJ databases">
        <title>Complete Genome Sequence of Methylobacterium sp. 17SD2-17.</title>
        <authorList>
            <person name="Srinivasan S."/>
        </authorList>
    </citation>
    <scope>NUCLEOTIDE SEQUENCE [LARGE SCALE GENOMIC DNA]</scope>
    <source>
        <strain evidence="4">17SD2-17</strain>
    </source>
</reference>
<feature type="compositionally biased region" description="Polar residues" evidence="1">
    <location>
        <begin position="32"/>
        <end position="42"/>
    </location>
</feature>
<evidence type="ECO:0000313" key="3">
    <source>
        <dbReference type="EMBL" id="AWN42630.1"/>
    </source>
</evidence>
<dbReference type="Proteomes" id="UP000245926">
    <property type="component" value="Chromosome"/>
</dbReference>
<organism evidence="3 4">
    <name type="scientific">Methylobacterium durans</name>
    <dbReference type="NCBI Taxonomy" id="2202825"/>
    <lineage>
        <taxon>Bacteria</taxon>
        <taxon>Pseudomonadati</taxon>
        <taxon>Pseudomonadota</taxon>
        <taxon>Alphaproteobacteria</taxon>
        <taxon>Hyphomicrobiales</taxon>
        <taxon>Methylobacteriaceae</taxon>
        <taxon>Methylobacterium</taxon>
    </lineage>
</organism>
<keyword evidence="4" id="KW-1185">Reference proteome</keyword>
<dbReference type="EMBL" id="CP029550">
    <property type="protein sequence ID" value="AWN42630.1"/>
    <property type="molecule type" value="Genomic_DNA"/>
</dbReference>
<evidence type="ECO:0000313" key="4">
    <source>
        <dbReference type="Proteomes" id="UP000245926"/>
    </source>
</evidence>
<dbReference type="OrthoDB" id="8002993at2"/>
<feature type="chain" id="PRO_5016157432" evidence="2">
    <location>
        <begin position="23"/>
        <end position="85"/>
    </location>
</feature>
<proteinExistence type="predicted"/>
<evidence type="ECO:0000256" key="1">
    <source>
        <dbReference type="SAM" id="MobiDB-lite"/>
    </source>
</evidence>
<accession>A0A2U8WB11</accession>
<dbReference type="AlphaFoldDB" id="A0A2U8WB11"/>
<protein>
    <submittedName>
        <fullName evidence="3">Uncharacterized protein</fullName>
    </submittedName>
</protein>
<gene>
    <name evidence="3" type="ORF">DK389_21630</name>
</gene>
<feature type="compositionally biased region" description="Low complexity" evidence="1">
    <location>
        <begin position="66"/>
        <end position="85"/>
    </location>
</feature>
<feature type="signal peptide" evidence="2">
    <location>
        <begin position="1"/>
        <end position="22"/>
    </location>
</feature>
<keyword evidence="2" id="KW-0732">Signal</keyword>
<evidence type="ECO:0000256" key="2">
    <source>
        <dbReference type="SAM" id="SignalP"/>
    </source>
</evidence>
<sequence>MRISCLALSALLATSLSGAALAQAGAAGSAEKNLNNPGSVKSNTEKGMPAKDGVATGAAKSTSPNTAKTAPASGSKSGATSTGAH</sequence>